<gene>
    <name evidence="4" type="ORF">LSH36_403g03027</name>
</gene>
<evidence type="ECO:0000313" key="5">
    <source>
        <dbReference type="Proteomes" id="UP001208570"/>
    </source>
</evidence>
<feature type="region of interest" description="Disordered" evidence="1">
    <location>
        <begin position="153"/>
        <end position="178"/>
    </location>
</feature>
<accession>A0AAD9JDU2</accession>
<evidence type="ECO:0000313" key="4">
    <source>
        <dbReference type="EMBL" id="KAK2150500.1"/>
    </source>
</evidence>
<dbReference type="SMART" id="SM00540">
    <property type="entry name" value="LEM"/>
    <property type="match status" value="1"/>
</dbReference>
<dbReference type="FunFam" id="1.10.720.40:FF:000001">
    <property type="entry name" value="LEM domain containing 2, isoform CRA_a"/>
    <property type="match status" value="1"/>
</dbReference>
<dbReference type="AlphaFoldDB" id="A0AAD9JDU2"/>
<dbReference type="InterPro" id="IPR011015">
    <property type="entry name" value="LEM/LEM-like_dom_sf"/>
</dbReference>
<keyword evidence="2" id="KW-0472">Membrane</keyword>
<organism evidence="4 5">
    <name type="scientific">Paralvinella palmiformis</name>
    <dbReference type="NCBI Taxonomy" id="53620"/>
    <lineage>
        <taxon>Eukaryota</taxon>
        <taxon>Metazoa</taxon>
        <taxon>Spiralia</taxon>
        <taxon>Lophotrochozoa</taxon>
        <taxon>Annelida</taxon>
        <taxon>Polychaeta</taxon>
        <taxon>Sedentaria</taxon>
        <taxon>Canalipalpata</taxon>
        <taxon>Terebellida</taxon>
        <taxon>Terebelliformia</taxon>
        <taxon>Alvinellidae</taxon>
        <taxon>Paralvinella</taxon>
    </lineage>
</organism>
<dbReference type="PANTHER" id="PTHR12019:SF9">
    <property type="entry name" value="THYMOPOIETIN"/>
    <property type="match status" value="1"/>
</dbReference>
<name>A0AAD9JDU2_9ANNE</name>
<comment type="caution">
    <text evidence="4">The sequence shown here is derived from an EMBL/GenBank/DDBJ whole genome shotgun (WGS) entry which is preliminary data.</text>
</comment>
<feature type="domain" description="LEM" evidence="3">
    <location>
        <begin position="3"/>
        <end position="47"/>
    </location>
</feature>
<dbReference type="EMBL" id="JAODUP010000403">
    <property type="protein sequence ID" value="KAK2150500.1"/>
    <property type="molecule type" value="Genomic_DNA"/>
</dbReference>
<dbReference type="Gene3D" id="1.10.720.40">
    <property type="match status" value="1"/>
</dbReference>
<proteinExistence type="predicted"/>
<evidence type="ECO:0000256" key="1">
    <source>
        <dbReference type="SAM" id="MobiDB-lite"/>
    </source>
</evidence>
<keyword evidence="2" id="KW-1133">Transmembrane helix</keyword>
<protein>
    <recommendedName>
        <fullName evidence="3">LEM domain-containing protein</fullName>
    </recommendedName>
</protein>
<feature type="compositionally biased region" description="Low complexity" evidence="1">
    <location>
        <begin position="153"/>
        <end position="162"/>
    </location>
</feature>
<keyword evidence="2" id="KW-0812">Transmembrane</keyword>
<dbReference type="InterPro" id="IPR051656">
    <property type="entry name" value="LEM_domain"/>
</dbReference>
<sequence length="222" mass="24895">MDEIDVQSLSDEELREQLGSYNVECGPILASTRRVYEKKLLKVLSGEVTSEPSGTTDFVDYSDDYDEEPVDDEVTGGETAVAGVRYTQHVRGAKYLEPTVQESKFSQERSEAIRQRVMLDPEPNWKGASQKLSRDDIHSTSYSRISRYTSSSLASSKPSAMSTLTRVRQSQGQPPADMKKKKGLSIWVQLIIVVIIALIIFMVFQNLEPANILPTHYIDNSN</sequence>
<dbReference type="CDD" id="cd12940">
    <property type="entry name" value="LEM_LAP2_LEMD1"/>
    <property type="match status" value="1"/>
</dbReference>
<dbReference type="InterPro" id="IPR003887">
    <property type="entry name" value="LEM_dom"/>
</dbReference>
<dbReference type="Pfam" id="PF03020">
    <property type="entry name" value="LEM"/>
    <property type="match status" value="1"/>
</dbReference>
<reference evidence="4" key="1">
    <citation type="journal article" date="2023" name="Mol. Biol. Evol.">
        <title>Third-Generation Sequencing Reveals the Adaptive Role of the Epigenome in Three Deep-Sea Polychaetes.</title>
        <authorList>
            <person name="Perez M."/>
            <person name="Aroh O."/>
            <person name="Sun Y."/>
            <person name="Lan Y."/>
            <person name="Juniper S.K."/>
            <person name="Young C.R."/>
            <person name="Angers B."/>
            <person name="Qian P.Y."/>
        </authorList>
    </citation>
    <scope>NUCLEOTIDE SEQUENCE</scope>
    <source>
        <strain evidence="4">P08H-3</strain>
    </source>
</reference>
<evidence type="ECO:0000256" key="2">
    <source>
        <dbReference type="SAM" id="Phobius"/>
    </source>
</evidence>
<evidence type="ECO:0000259" key="3">
    <source>
        <dbReference type="PROSITE" id="PS50954"/>
    </source>
</evidence>
<dbReference type="Proteomes" id="UP001208570">
    <property type="component" value="Unassembled WGS sequence"/>
</dbReference>
<feature type="compositionally biased region" description="Polar residues" evidence="1">
    <location>
        <begin position="163"/>
        <end position="173"/>
    </location>
</feature>
<dbReference type="PANTHER" id="PTHR12019">
    <property type="entry name" value="LAMINA-ASSOCIATED POLYPEPTIDE THYMOPOIETIN"/>
    <property type="match status" value="1"/>
</dbReference>
<dbReference type="PROSITE" id="PS50954">
    <property type="entry name" value="LEM"/>
    <property type="match status" value="1"/>
</dbReference>
<feature type="transmembrane region" description="Helical" evidence="2">
    <location>
        <begin position="184"/>
        <end position="204"/>
    </location>
</feature>
<dbReference type="SUPFAM" id="SSF63451">
    <property type="entry name" value="LEM domain"/>
    <property type="match status" value="1"/>
</dbReference>
<keyword evidence="5" id="KW-1185">Reference proteome</keyword>